<accession>X1IJ01</accession>
<evidence type="ECO:0000256" key="1">
    <source>
        <dbReference type="SAM" id="MobiDB-lite"/>
    </source>
</evidence>
<name>X1IJ01_9ZZZZ</name>
<evidence type="ECO:0000313" key="2">
    <source>
        <dbReference type="EMBL" id="GAH57523.1"/>
    </source>
</evidence>
<gene>
    <name evidence="2" type="ORF">S03H2_36645</name>
</gene>
<dbReference type="EMBL" id="BARU01022498">
    <property type="protein sequence ID" value="GAH57523.1"/>
    <property type="molecule type" value="Genomic_DNA"/>
</dbReference>
<reference evidence="2" key="1">
    <citation type="journal article" date="2014" name="Front. Microbiol.">
        <title>High frequency of phylogenetically diverse reductive dehalogenase-homologous genes in deep subseafloor sedimentary metagenomes.</title>
        <authorList>
            <person name="Kawai M."/>
            <person name="Futagami T."/>
            <person name="Toyoda A."/>
            <person name="Takaki Y."/>
            <person name="Nishi S."/>
            <person name="Hori S."/>
            <person name="Arai W."/>
            <person name="Tsubouchi T."/>
            <person name="Morono Y."/>
            <person name="Uchiyama I."/>
            <person name="Ito T."/>
            <person name="Fujiyama A."/>
            <person name="Inagaki F."/>
            <person name="Takami H."/>
        </authorList>
    </citation>
    <scope>NUCLEOTIDE SEQUENCE</scope>
    <source>
        <strain evidence="2">Expedition CK06-06</strain>
    </source>
</reference>
<feature type="region of interest" description="Disordered" evidence="1">
    <location>
        <begin position="1"/>
        <end position="24"/>
    </location>
</feature>
<proteinExistence type="predicted"/>
<feature type="non-terminal residue" evidence="2">
    <location>
        <position position="1"/>
    </location>
</feature>
<sequence>TRAADLDADKPYKPDENAQQRDIGETQEVVSLSAARDAQLFAEDWPGQPGKAAKQ</sequence>
<protein>
    <submittedName>
        <fullName evidence="2">Uncharacterized protein</fullName>
    </submittedName>
</protein>
<dbReference type="AlphaFoldDB" id="X1IJ01"/>
<organism evidence="2">
    <name type="scientific">marine sediment metagenome</name>
    <dbReference type="NCBI Taxonomy" id="412755"/>
    <lineage>
        <taxon>unclassified sequences</taxon>
        <taxon>metagenomes</taxon>
        <taxon>ecological metagenomes</taxon>
    </lineage>
</organism>
<comment type="caution">
    <text evidence="2">The sequence shown here is derived from an EMBL/GenBank/DDBJ whole genome shotgun (WGS) entry which is preliminary data.</text>
</comment>